<reference evidence="1" key="2">
    <citation type="submission" date="2021-03" db="UniProtKB">
        <authorList>
            <consortium name="EnsemblPlants"/>
        </authorList>
    </citation>
    <scope>IDENTIFICATION</scope>
</reference>
<dbReference type="GO" id="GO:0000151">
    <property type="term" value="C:ubiquitin ligase complex"/>
    <property type="evidence" value="ECO:0007669"/>
    <property type="project" value="TreeGrafter"/>
</dbReference>
<dbReference type="RefSeq" id="XP_021718067.1">
    <property type="nucleotide sequence ID" value="XM_021862375.1"/>
</dbReference>
<dbReference type="PANTHER" id="PTHR31531:SF2">
    <property type="entry name" value="E3 UBIQUITIN-PROTEIN LIGASE E3D"/>
    <property type="match status" value="1"/>
</dbReference>
<dbReference type="GO" id="GO:0005634">
    <property type="term" value="C:nucleus"/>
    <property type="evidence" value="ECO:0007669"/>
    <property type="project" value="TreeGrafter"/>
</dbReference>
<dbReference type="InterPro" id="IPR019193">
    <property type="entry name" value="UBQ-conj_enz_E2-bd_prot"/>
</dbReference>
<dbReference type="GO" id="GO:0006513">
    <property type="term" value="P:protein monoubiquitination"/>
    <property type="evidence" value="ECO:0007669"/>
    <property type="project" value="TreeGrafter"/>
</dbReference>
<dbReference type="KEGG" id="cqi:110685842"/>
<dbReference type="GO" id="GO:0000209">
    <property type="term" value="P:protein polyubiquitination"/>
    <property type="evidence" value="ECO:0007669"/>
    <property type="project" value="TreeGrafter"/>
</dbReference>
<dbReference type="GO" id="GO:0030332">
    <property type="term" value="F:cyclin binding"/>
    <property type="evidence" value="ECO:0007669"/>
    <property type="project" value="TreeGrafter"/>
</dbReference>
<dbReference type="GO" id="GO:0043161">
    <property type="term" value="P:proteasome-mediated ubiquitin-dependent protein catabolic process"/>
    <property type="evidence" value="ECO:0007669"/>
    <property type="project" value="TreeGrafter"/>
</dbReference>
<dbReference type="EnsemblPlants" id="AUR62007614-RA">
    <property type="protein sequence ID" value="AUR62007614-RA:cds"/>
    <property type="gene ID" value="AUR62007614"/>
</dbReference>
<dbReference type="GO" id="GO:0005829">
    <property type="term" value="C:cytosol"/>
    <property type="evidence" value="ECO:0007669"/>
    <property type="project" value="TreeGrafter"/>
</dbReference>
<dbReference type="GO" id="GO:0031624">
    <property type="term" value="F:ubiquitin conjugating enzyme binding"/>
    <property type="evidence" value="ECO:0007669"/>
    <property type="project" value="TreeGrafter"/>
</dbReference>
<accession>A0A803L6X5</accession>
<protein>
    <submittedName>
        <fullName evidence="1">Uncharacterized protein</fullName>
    </submittedName>
</protein>
<dbReference type="PANTHER" id="PTHR31531">
    <property type="entry name" value="E3 UBIQUITIN-PROTEIN LIGASE E3D FAMILY MEMBER"/>
    <property type="match status" value="1"/>
</dbReference>
<dbReference type="GO" id="GO:0061630">
    <property type="term" value="F:ubiquitin protein ligase activity"/>
    <property type="evidence" value="ECO:0007669"/>
    <property type="project" value="TreeGrafter"/>
</dbReference>
<dbReference type="GO" id="GO:0051865">
    <property type="term" value="P:protein autoubiquitination"/>
    <property type="evidence" value="ECO:0007669"/>
    <property type="project" value="TreeGrafter"/>
</dbReference>
<dbReference type="Pfam" id="PF09814">
    <property type="entry name" value="HECT_2"/>
    <property type="match status" value="2"/>
</dbReference>
<dbReference type="OrthoDB" id="781818at2759"/>
<dbReference type="GeneID" id="110685842"/>
<dbReference type="Gramene" id="AUR62007614-RA">
    <property type="protein sequence ID" value="AUR62007614-RA:cds"/>
    <property type="gene ID" value="AUR62007614"/>
</dbReference>
<evidence type="ECO:0000313" key="1">
    <source>
        <dbReference type="EnsemblPlants" id="AUR62007614-RA:cds"/>
    </source>
</evidence>
<dbReference type="Proteomes" id="UP000596660">
    <property type="component" value="Unplaced"/>
</dbReference>
<sequence length="552" mass="61036">MLSENQNPKKWRYTWEAQSHIPLLKLFIFSPEINPITHCIDLNVDLKFEKSLVILTWNHHKSPNPVSVFVPLPRVLVDLDNPLNFSALEDHIQVKIPLLLSVDHPIVSSFISELSSGDEFGAFSSSDGFLEPLSMDSDFKALSSKGDVDFYCRKCAFKLTNRSVRCLVDLPSVNWTDVADNWFGTCCCSFGGISEKLVDKYVKSYRCAEGTCLLTAASVILCKDDISGFNSPKADIIRSGENKGWGDIAVNSITDVGASISVESPLLYDSSAKLGSEHISTDMNRESSEFCEDQEEKPSCAPARVDSATDAEAAHCGCEHDTLESSKYEPASGPAALEADQKSYLNCYLGNAFLFRLDGLSKDIDWIDFACPQCCCTLGAYPCSDGSKPLDGGIRLLKCNISIFSPSELSADLFSKYTLERMFTCQLLESAKDELSFRSVVKDLKTKSSMMQIVLLNPNSWCCSGCCSEGTAEPFVKINLHPVVKVLFSHCCDNPISKPRMDQEWETKNLVDEIYMLKHVIKELVKSIEKATGNFPPSFSSSPGFLLSSVLR</sequence>
<evidence type="ECO:0000313" key="2">
    <source>
        <dbReference type="Proteomes" id="UP000596660"/>
    </source>
</evidence>
<proteinExistence type="predicted"/>
<organism evidence="1 2">
    <name type="scientific">Chenopodium quinoa</name>
    <name type="common">Quinoa</name>
    <dbReference type="NCBI Taxonomy" id="63459"/>
    <lineage>
        <taxon>Eukaryota</taxon>
        <taxon>Viridiplantae</taxon>
        <taxon>Streptophyta</taxon>
        <taxon>Embryophyta</taxon>
        <taxon>Tracheophyta</taxon>
        <taxon>Spermatophyta</taxon>
        <taxon>Magnoliopsida</taxon>
        <taxon>eudicotyledons</taxon>
        <taxon>Gunneridae</taxon>
        <taxon>Pentapetalae</taxon>
        <taxon>Caryophyllales</taxon>
        <taxon>Chenopodiaceae</taxon>
        <taxon>Chenopodioideae</taxon>
        <taxon>Atripliceae</taxon>
        <taxon>Chenopodium</taxon>
    </lineage>
</organism>
<dbReference type="OMA" id="FEWVELF"/>
<name>A0A803L6X5_CHEQI</name>
<dbReference type="AlphaFoldDB" id="A0A803L6X5"/>
<gene>
    <name evidence="1" type="primary">LOC110685842</name>
</gene>
<keyword evidence="2" id="KW-1185">Reference proteome</keyword>
<reference evidence="1" key="1">
    <citation type="journal article" date="2017" name="Nature">
        <title>The genome of Chenopodium quinoa.</title>
        <authorList>
            <person name="Jarvis D.E."/>
            <person name="Ho Y.S."/>
            <person name="Lightfoot D.J."/>
            <person name="Schmoeckel S.M."/>
            <person name="Li B."/>
            <person name="Borm T.J.A."/>
            <person name="Ohyanagi H."/>
            <person name="Mineta K."/>
            <person name="Michell C.T."/>
            <person name="Saber N."/>
            <person name="Kharbatia N.M."/>
            <person name="Rupper R.R."/>
            <person name="Sharp A.R."/>
            <person name="Dally N."/>
            <person name="Boughton B.A."/>
            <person name="Woo Y.H."/>
            <person name="Gao G."/>
            <person name="Schijlen E.G.W.M."/>
            <person name="Guo X."/>
            <person name="Momin A.A."/>
            <person name="Negrao S."/>
            <person name="Al-Babili S."/>
            <person name="Gehring C."/>
            <person name="Roessner U."/>
            <person name="Jung C."/>
            <person name="Murphy K."/>
            <person name="Arold S.T."/>
            <person name="Gojobori T."/>
            <person name="van der Linden C.G."/>
            <person name="van Loo E.N."/>
            <person name="Jellen E.N."/>
            <person name="Maughan P.J."/>
            <person name="Tester M."/>
        </authorList>
    </citation>
    <scope>NUCLEOTIDE SEQUENCE [LARGE SCALE GENOMIC DNA]</scope>
    <source>
        <strain evidence="1">cv. PI 614886</strain>
    </source>
</reference>